<dbReference type="InterPro" id="IPR011162">
    <property type="entry name" value="MHC_I/II-like_Ag-recog"/>
</dbReference>
<organism evidence="14 15">
    <name type="scientific">Python bivittatus</name>
    <name type="common">Burmese python</name>
    <name type="synonym">Python molurus bivittatus</name>
    <dbReference type="NCBI Taxonomy" id="176946"/>
    <lineage>
        <taxon>Eukaryota</taxon>
        <taxon>Metazoa</taxon>
        <taxon>Chordata</taxon>
        <taxon>Craniata</taxon>
        <taxon>Vertebrata</taxon>
        <taxon>Euteleostomi</taxon>
        <taxon>Lepidosauria</taxon>
        <taxon>Squamata</taxon>
        <taxon>Bifurcata</taxon>
        <taxon>Unidentata</taxon>
        <taxon>Episquamata</taxon>
        <taxon>Toxicofera</taxon>
        <taxon>Serpentes</taxon>
        <taxon>Henophidia</taxon>
        <taxon>Pythonidae</taxon>
        <taxon>Python</taxon>
    </lineage>
</organism>
<feature type="compositionally biased region" description="Polar residues" evidence="11">
    <location>
        <begin position="308"/>
        <end position="321"/>
    </location>
</feature>
<feature type="region of interest" description="Disordered" evidence="11">
    <location>
        <begin position="306"/>
        <end position="329"/>
    </location>
</feature>
<dbReference type="GO" id="GO:0009897">
    <property type="term" value="C:external side of plasma membrane"/>
    <property type="evidence" value="ECO:0007669"/>
    <property type="project" value="TreeGrafter"/>
</dbReference>
<keyword evidence="4" id="KW-0732">Signal</keyword>
<keyword evidence="2" id="KW-0490">MHC I</keyword>
<feature type="transmembrane region" description="Helical" evidence="12">
    <location>
        <begin position="234"/>
        <end position="254"/>
    </location>
</feature>
<dbReference type="Pfam" id="PF00129">
    <property type="entry name" value="MHC_I"/>
    <property type="match status" value="1"/>
</dbReference>
<feature type="domain" description="Ig-like" evidence="13">
    <location>
        <begin position="153"/>
        <end position="221"/>
    </location>
</feature>
<dbReference type="PANTHER" id="PTHR16675:SF242">
    <property type="entry name" value="MAJOR HISTOCOMPATIBILITY COMPLEX CLASS I-RELATED GENE PROTEIN"/>
    <property type="match status" value="1"/>
</dbReference>
<dbReference type="Proteomes" id="UP000695026">
    <property type="component" value="Unplaced"/>
</dbReference>
<dbReference type="InterPro" id="IPR050208">
    <property type="entry name" value="MHC_class-I_related"/>
</dbReference>
<evidence type="ECO:0000256" key="1">
    <source>
        <dbReference type="ARBA" id="ARBA00004479"/>
    </source>
</evidence>
<evidence type="ECO:0000313" key="15">
    <source>
        <dbReference type="RefSeq" id="XP_015746676.2"/>
    </source>
</evidence>
<proteinExistence type="inferred from homology"/>
<evidence type="ECO:0000256" key="8">
    <source>
        <dbReference type="ARBA" id="ARBA00023157"/>
    </source>
</evidence>
<dbReference type="PRINTS" id="PR01638">
    <property type="entry name" value="MHCCLASSI"/>
</dbReference>
<dbReference type="SUPFAM" id="SSF48726">
    <property type="entry name" value="Immunoglobulin"/>
    <property type="match status" value="1"/>
</dbReference>
<dbReference type="InterPro" id="IPR037055">
    <property type="entry name" value="MHC_I-like_Ag-recog_sf"/>
</dbReference>
<evidence type="ECO:0000256" key="5">
    <source>
        <dbReference type="ARBA" id="ARBA00022859"/>
    </source>
</evidence>
<keyword evidence="5" id="KW-0391">Immunity</keyword>
<dbReference type="GO" id="GO:0005615">
    <property type="term" value="C:extracellular space"/>
    <property type="evidence" value="ECO:0007669"/>
    <property type="project" value="TreeGrafter"/>
</dbReference>
<accession>A0A9F3QV78</accession>
<dbReference type="PANTHER" id="PTHR16675">
    <property type="entry name" value="MHC CLASS I-RELATED"/>
    <property type="match status" value="1"/>
</dbReference>
<dbReference type="FunFam" id="2.60.40.10:FF:000204">
    <property type="entry name" value="Major histocompatibility complex, class I-related protein"/>
    <property type="match status" value="1"/>
</dbReference>
<keyword evidence="8" id="KW-1015">Disulfide bond</keyword>
<keyword evidence="6 12" id="KW-1133">Transmembrane helix</keyword>
<dbReference type="GO" id="GO:0042612">
    <property type="term" value="C:MHC class I protein complex"/>
    <property type="evidence" value="ECO:0007669"/>
    <property type="project" value="UniProtKB-KW"/>
</dbReference>
<keyword evidence="9" id="KW-0325">Glycoprotein</keyword>
<dbReference type="InterPro" id="IPR001039">
    <property type="entry name" value="MHC_I_a_a1/a2"/>
</dbReference>
<evidence type="ECO:0000256" key="11">
    <source>
        <dbReference type="SAM" id="MobiDB-lite"/>
    </source>
</evidence>
<keyword evidence="3 12" id="KW-0812">Transmembrane</keyword>
<dbReference type="InterPro" id="IPR003006">
    <property type="entry name" value="Ig/MHC_CS"/>
</dbReference>
<evidence type="ECO:0000256" key="3">
    <source>
        <dbReference type="ARBA" id="ARBA00022692"/>
    </source>
</evidence>
<evidence type="ECO:0000256" key="6">
    <source>
        <dbReference type="ARBA" id="ARBA00022989"/>
    </source>
</evidence>
<dbReference type="InterPro" id="IPR003597">
    <property type="entry name" value="Ig_C1-set"/>
</dbReference>
<evidence type="ECO:0000256" key="4">
    <source>
        <dbReference type="ARBA" id="ARBA00022729"/>
    </source>
</evidence>
<dbReference type="AlphaFoldDB" id="A0A9F3QV78"/>
<dbReference type="GeneID" id="103065697"/>
<dbReference type="GO" id="GO:0006955">
    <property type="term" value="P:immune response"/>
    <property type="evidence" value="ECO:0007669"/>
    <property type="project" value="TreeGrafter"/>
</dbReference>
<evidence type="ECO:0000256" key="7">
    <source>
        <dbReference type="ARBA" id="ARBA00023136"/>
    </source>
</evidence>
<comment type="similarity">
    <text evidence="10">Belongs to the MHC class I family.</text>
</comment>
<dbReference type="PROSITE" id="PS00290">
    <property type="entry name" value="IG_MHC"/>
    <property type="match status" value="1"/>
</dbReference>
<dbReference type="KEGG" id="pbi:103065697"/>
<dbReference type="Gene3D" id="3.30.500.10">
    <property type="entry name" value="MHC class I-like antigen recognition-like"/>
    <property type="match status" value="1"/>
</dbReference>
<gene>
    <name evidence="15" type="primary">LOC103065697</name>
</gene>
<keyword evidence="14" id="KW-1185">Reference proteome</keyword>
<dbReference type="OMA" id="WIRTVEV"/>
<dbReference type="RefSeq" id="XP_015746676.2">
    <property type="nucleotide sequence ID" value="XM_015891190.2"/>
</dbReference>
<dbReference type="GO" id="GO:0002474">
    <property type="term" value="P:antigen processing and presentation of peptide antigen via MHC class I"/>
    <property type="evidence" value="ECO:0007669"/>
    <property type="project" value="UniProtKB-KW"/>
</dbReference>
<dbReference type="SUPFAM" id="SSF54452">
    <property type="entry name" value="MHC antigen-recognition domain"/>
    <property type="match status" value="1"/>
</dbReference>
<sequence>MEEVKKQEPLWEEYAGIARKAEQDFGRNLVTLQKYYNRSEGFHTLQWRYGCERNDYSELRGSDQDGYDGRTYISFDKQTLSWTTYDAAAQLSKRKLEGDPSVAKHIEYYLKETCIKMLSKRLTYGKEALLRTEPPAVKTMVKAEFPGMEIHICRVDGFFPKEIKVTWRKDGEVWLQDTSHGFVAPNSDGTYHFWLSIRINRNDRNHFQCHVEHDGLQKPLNVVLQMPALHPGDITIIVLAVLTVPFILVVTVYLKLYCAKRISKRRCALEPRWEFMVFWLLLAIGLVLVIARFIQWFRWIKSLHKSNPESTDSGQNNTKDSLLQEESHL</sequence>
<dbReference type="PROSITE" id="PS50835">
    <property type="entry name" value="IG_LIKE"/>
    <property type="match status" value="1"/>
</dbReference>
<evidence type="ECO:0000259" key="13">
    <source>
        <dbReference type="PROSITE" id="PS50835"/>
    </source>
</evidence>
<dbReference type="InterPro" id="IPR036179">
    <property type="entry name" value="Ig-like_dom_sf"/>
</dbReference>
<name>A0A9F3QV78_PYTBI</name>
<comment type="subcellular location">
    <subcellularLocation>
        <location evidence="1">Membrane</location>
        <topology evidence="1">Single-pass type I membrane protein</topology>
    </subcellularLocation>
</comment>
<protein>
    <submittedName>
        <fullName evidence="15">Major histocompatibility complex class I-related gene protein-like</fullName>
    </submittedName>
</protein>
<dbReference type="InterPro" id="IPR007110">
    <property type="entry name" value="Ig-like_dom"/>
</dbReference>
<evidence type="ECO:0000256" key="12">
    <source>
        <dbReference type="SAM" id="Phobius"/>
    </source>
</evidence>
<dbReference type="OrthoDB" id="8890485at2759"/>
<dbReference type="InterPro" id="IPR011161">
    <property type="entry name" value="MHC_I-like_Ag-recog"/>
</dbReference>
<dbReference type="InterPro" id="IPR013783">
    <property type="entry name" value="Ig-like_fold"/>
</dbReference>
<dbReference type="Pfam" id="PF07654">
    <property type="entry name" value="C1-set"/>
    <property type="match status" value="1"/>
</dbReference>
<evidence type="ECO:0000256" key="9">
    <source>
        <dbReference type="ARBA" id="ARBA00023180"/>
    </source>
</evidence>
<evidence type="ECO:0000256" key="2">
    <source>
        <dbReference type="ARBA" id="ARBA00022451"/>
    </source>
</evidence>
<dbReference type="Gene3D" id="2.60.40.10">
    <property type="entry name" value="Immunoglobulins"/>
    <property type="match status" value="1"/>
</dbReference>
<reference evidence="15" key="1">
    <citation type="submission" date="2025-08" db="UniProtKB">
        <authorList>
            <consortium name="RefSeq"/>
        </authorList>
    </citation>
    <scope>IDENTIFICATION</scope>
    <source>
        <tissue evidence="15">Liver</tissue>
    </source>
</reference>
<feature type="transmembrane region" description="Helical" evidence="12">
    <location>
        <begin position="275"/>
        <end position="297"/>
    </location>
</feature>
<evidence type="ECO:0000256" key="10">
    <source>
        <dbReference type="RuleBase" id="RU004439"/>
    </source>
</evidence>
<dbReference type="SMART" id="SM00407">
    <property type="entry name" value="IGc1"/>
    <property type="match status" value="1"/>
</dbReference>
<keyword evidence="7 12" id="KW-0472">Membrane</keyword>
<evidence type="ECO:0000313" key="14">
    <source>
        <dbReference type="Proteomes" id="UP000695026"/>
    </source>
</evidence>